<keyword evidence="3" id="KW-1185">Reference proteome</keyword>
<evidence type="ECO:0000313" key="2">
    <source>
        <dbReference type="EMBL" id="SER53001.1"/>
    </source>
</evidence>
<feature type="transmembrane region" description="Helical" evidence="1">
    <location>
        <begin position="38"/>
        <end position="60"/>
    </location>
</feature>
<name>A0A1H9PXP4_9PSEU</name>
<feature type="transmembrane region" description="Helical" evidence="1">
    <location>
        <begin position="12"/>
        <end position="32"/>
    </location>
</feature>
<proteinExistence type="predicted"/>
<gene>
    <name evidence="2" type="ORF">SAMN05216195_105463</name>
</gene>
<reference evidence="3" key="1">
    <citation type="submission" date="2016-10" db="EMBL/GenBank/DDBJ databases">
        <authorList>
            <person name="Varghese N."/>
            <person name="Submissions S."/>
        </authorList>
    </citation>
    <scope>NUCLEOTIDE SEQUENCE [LARGE SCALE GENOMIC DNA]</scope>
    <source>
        <strain evidence="3">CGMCC 4.578</strain>
    </source>
</reference>
<dbReference type="EMBL" id="FOFT01000005">
    <property type="protein sequence ID" value="SER53001.1"/>
    <property type="molecule type" value="Genomic_DNA"/>
</dbReference>
<dbReference type="RefSeq" id="WP_114773697.1">
    <property type="nucleotide sequence ID" value="NZ_FOFT01000005.1"/>
</dbReference>
<dbReference type="OrthoDB" id="3709804at2"/>
<accession>A0A1H9PXP4</accession>
<keyword evidence="1" id="KW-0472">Membrane</keyword>
<evidence type="ECO:0000256" key="1">
    <source>
        <dbReference type="SAM" id="Phobius"/>
    </source>
</evidence>
<evidence type="ECO:0000313" key="3">
    <source>
        <dbReference type="Proteomes" id="UP000199028"/>
    </source>
</evidence>
<dbReference type="Proteomes" id="UP000199028">
    <property type="component" value="Unassembled WGS sequence"/>
</dbReference>
<keyword evidence="1" id="KW-1133">Transmembrane helix</keyword>
<protein>
    <submittedName>
        <fullName evidence="2">PH domain-containing protein</fullName>
    </submittedName>
</protein>
<organism evidence="2 3">
    <name type="scientific">Lentzea flaviverrucosa</name>
    <dbReference type="NCBI Taxonomy" id="200379"/>
    <lineage>
        <taxon>Bacteria</taxon>
        <taxon>Bacillati</taxon>
        <taxon>Actinomycetota</taxon>
        <taxon>Actinomycetes</taxon>
        <taxon>Pseudonocardiales</taxon>
        <taxon>Pseudonocardiaceae</taxon>
        <taxon>Lentzea</taxon>
    </lineage>
</organism>
<sequence>MGENITFVRQGARWFITIMLVLGVVVVPWRLAANFGDSLWVTMAGSVYVVVALLGIWQAWRMCVTLTPEKIIVRNPGRDHHITWDRVADVERENVFGVQRVSVVLTDGSSVPCAIYNGISLSNAPLGEDLVEAVQQRIRSVER</sequence>
<keyword evidence="1" id="KW-0812">Transmembrane</keyword>
<dbReference type="AlphaFoldDB" id="A0A1H9PXP4"/>